<proteinExistence type="predicted"/>
<organism evidence="1 2">
    <name type="scientific">Mordavella massiliensis</name>
    <dbReference type="NCBI Taxonomy" id="1871024"/>
    <lineage>
        <taxon>Bacteria</taxon>
        <taxon>Bacillati</taxon>
        <taxon>Bacillota</taxon>
        <taxon>Clostridia</taxon>
        <taxon>Eubacteriales</taxon>
        <taxon>Clostridiaceae</taxon>
        <taxon>Mordavella</taxon>
    </lineage>
</organism>
<name>A0A938X096_9CLOT</name>
<evidence type="ECO:0000313" key="1">
    <source>
        <dbReference type="EMBL" id="MBM6825658.1"/>
    </source>
</evidence>
<evidence type="ECO:0000313" key="2">
    <source>
        <dbReference type="Proteomes" id="UP000713880"/>
    </source>
</evidence>
<gene>
    <name evidence="1" type="ORF">H6A13_00865</name>
</gene>
<protein>
    <submittedName>
        <fullName evidence="1">Uncharacterized protein</fullName>
    </submittedName>
</protein>
<accession>A0A938X096</accession>
<dbReference type="Proteomes" id="UP000713880">
    <property type="component" value="Unassembled WGS sequence"/>
</dbReference>
<sequence length="171" mass="18915">MNSRTKWKAKDIVLIGMMTATVEAAKTALAFLPNIELVSFLFIIYTIVFGKKALPAVFAFVGVECLVWGMNLWVINYLYVWPLLVVITLIMQKSGCRQALVYAVMSGAFGLGFGALCAIPYLFIGGPGMMVSWWVAGIPYDLIHGAGNFVLCLVLFHPILRVLEKCSRMLD</sequence>
<reference evidence="1" key="2">
    <citation type="journal article" date="2021" name="Sci. Rep.">
        <title>The distribution of antibiotic resistance genes in chicken gut microbiota commensals.</title>
        <authorList>
            <person name="Juricova H."/>
            <person name="Matiasovicova J."/>
            <person name="Kubasova T."/>
            <person name="Cejkova D."/>
            <person name="Rychlik I."/>
        </authorList>
    </citation>
    <scope>NUCLEOTIDE SEQUENCE</scope>
    <source>
        <strain evidence="1">An420c</strain>
    </source>
</reference>
<dbReference type="EMBL" id="JACJLV010000002">
    <property type="protein sequence ID" value="MBM6825658.1"/>
    <property type="molecule type" value="Genomic_DNA"/>
</dbReference>
<keyword evidence="2" id="KW-1185">Reference proteome</keyword>
<dbReference type="AlphaFoldDB" id="A0A938X096"/>
<dbReference type="RefSeq" id="WP_204907729.1">
    <property type="nucleotide sequence ID" value="NZ_JACJLV010000002.1"/>
</dbReference>
<comment type="caution">
    <text evidence="1">The sequence shown here is derived from an EMBL/GenBank/DDBJ whole genome shotgun (WGS) entry which is preliminary data.</text>
</comment>
<reference evidence="1" key="1">
    <citation type="submission" date="2020-08" db="EMBL/GenBank/DDBJ databases">
        <authorList>
            <person name="Cejkova D."/>
            <person name="Kubasova T."/>
            <person name="Jahodarova E."/>
            <person name="Rychlik I."/>
        </authorList>
    </citation>
    <scope>NUCLEOTIDE SEQUENCE</scope>
    <source>
        <strain evidence="1">An420c</strain>
    </source>
</reference>